<feature type="repeat" description="ANK" evidence="3">
    <location>
        <begin position="108"/>
        <end position="136"/>
    </location>
</feature>
<dbReference type="EMBL" id="JAHXZJ010001119">
    <property type="protein sequence ID" value="KAH0553706.1"/>
    <property type="molecule type" value="Genomic_DNA"/>
</dbReference>
<dbReference type="AlphaFoldDB" id="A0AAV7IL65"/>
<sequence>MGPLHKSGGKLCPIRTKMYPIFQNSNSNLEECEEKWPRLHVAVWHGFYSIVEGMIITGTPADSFFTGPIGRGFTALHLAALKNQYKCAEVLLECGASVSPKTGAICDPIHIAVFKNHQEMAALLFSHGCDVNVRFSDGFFELFHHEMLSDLWKDHDLPLLHCSILLKQKEMTEIIINRSADIKLKTRLGKTTLMQAVEVNNADLVKHFLKRGADVNDRDSFGQPVLHFVVHNAIKKKFIFSGEENKNELKNKKMEIVKCLVEAGADVNAKFPECIPQSTVLHYMILYGFSGGVKYLLDCCDLDWIHVDLQTVIQKELMIENANTTYLSQSYLRELKQAYAFIMFLIEYWSISRQVLGLPVYKTSNNRPIHNRDFQNLYANKLVIYRHLAETFVDVLKDVKVRDTNISFYHLLTCGKEEIVTLSAKLSVSRLDGVGSQFKMKFDHPLGLMLIRRLIWANKTRRMRKQATEVLACLFFGTLPYDCCQFIVKYFNNKELIKIISLVNGV</sequence>
<dbReference type="PROSITE" id="PS50297">
    <property type="entry name" value="ANK_REP_REGION"/>
    <property type="match status" value="2"/>
</dbReference>
<organism evidence="4 5">
    <name type="scientific">Cotesia glomerata</name>
    <name type="common">Lepidopteran parasitic wasp</name>
    <name type="synonym">Apanteles glomeratus</name>
    <dbReference type="NCBI Taxonomy" id="32391"/>
    <lineage>
        <taxon>Eukaryota</taxon>
        <taxon>Metazoa</taxon>
        <taxon>Ecdysozoa</taxon>
        <taxon>Arthropoda</taxon>
        <taxon>Hexapoda</taxon>
        <taxon>Insecta</taxon>
        <taxon>Pterygota</taxon>
        <taxon>Neoptera</taxon>
        <taxon>Endopterygota</taxon>
        <taxon>Hymenoptera</taxon>
        <taxon>Apocrita</taxon>
        <taxon>Ichneumonoidea</taxon>
        <taxon>Braconidae</taxon>
        <taxon>Microgastrinae</taxon>
        <taxon>Cotesia</taxon>
    </lineage>
</organism>
<name>A0AAV7IL65_COTGL</name>
<evidence type="ECO:0000256" key="3">
    <source>
        <dbReference type="PROSITE-ProRule" id="PRU00023"/>
    </source>
</evidence>
<accession>A0AAV7IL65</accession>
<proteinExistence type="predicted"/>
<dbReference type="GO" id="GO:0005737">
    <property type="term" value="C:cytoplasm"/>
    <property type="evidence" value="ECO:0007669"/>
    <property type="project" value="TreeGrafter"/>
</dbReference>
<feature type="repeat" description="ANK" evidence="3">
    <location>
        <begin position="71"/>
        <end position="103"/>
    </location>
</feature>
<dbReference type="Pfam" id="PF00023">
    <property type="entry name" value="Ank"/>
    <property type="match status" value="1"/>
</dbReference>
<dbReference type="InterPro" id="IPR036770">
    <property type="entry name" value="Ankyrin_rpt-contain_sf"/>
</dbReference>
<dbReference type="Pfam" id="PF12796">
    <property type="entry name" value="Ank_2"/>
    <property type="match status" value="1"/>
</dbReference>
<evidence type="ECO:0000313" key="5">
    <source>
        <dbReference type="Proteomes" id="UP000826195"/>
    </source>
</evidence>
<dbReference type="Proteomes" id="UP000826195">
    <property type="component" value="Unassembled WGS sequence"/>
</dbReference>
<protein>
    <submittedName>
        <fullName evidence="4">Uncharacterized protein</fullName>
    </submittedName>
</protein>
<gene>
    <name evidence="4" type="ORF">KQX54_003644</name>
</gene>
<keyword evidence="5" id="KW-1185">Reference proteome</keyword>
<dbReference type="Gene3D" id="1.25.40.20">
    <property type="entry name" value="Ankyrin repeat-containing domain"/>
    <property type="match status" value="2"/>
</dbReference>
<evidence type="ECO:0000256" key="1">
    <source>
        <dbReference type="ARBA" id="ARBA00022737"/>
    </source>
</evidence>
<dbReference type="PANTHER" id="PTHR24198:SF65">
    <property type="entry name" value="RECEPTOR-INTERACTING SERINE_THREONINE-PROTEIN KINASE 4"/>
    <property type="match status" value="1"/>
</dbReference>
<dbReference type="PANTHER" id="PTHR24198">
    <property type="entry name" value="ANKYRIN REPEAT AND PROTEIN KINASE DOMAIN-CONTAINING PROTEIN"/>
    <property type="match status" value="1"/>
</dbReference>
<dbReference type="PRINTS" id="PR01415">
    <property type="entry name" value="ANKYRIN"/>
</dbReference>
<reference evidence="4 5" key="1">
    <citation type="journal article" date="2021" name="J. Hered.">
        <title>A chromosome-level genome assembly of the parasitoid wasp, Cotesia glomerata (Hymenoptera: Braconidae).</title>
        <authorList>
            <person name="Pinto B.J."/>
            <person name="Weis J.J."/>
            <person name="Gamble T."/>
            <person name="Ode P.J."/>
            <person name="Paul R."/>
            <person name="Zaspel J.M."/>
        </authorList>
    </citation>
    <scope>NUCLEOTIDE SEQUENCE [LARGE SCALE GENOMIC DNA]</scope>
    <source>
        <strain evidence="4">CgM1</strain>
    </source>
</reference>
<keyword evidence="2 3" id="KW-0040">ANK repeat</keyword>
<keyword evidence="1" id="KW-0677">Repeat</keyword>
<comment type="caution">
    <text evidence="4">The sequence shown here is derived from an EMBL/GenBank/DDBJ whole genome shotgun (WGS) entry which is preliminary data.</text>
</comment>
<dbReference type="SUPFAM" id="SSF48403">
    <property type="entry name" value="Ankyrin repeat"/>
    <property type="match status" value="2"/>
</dbReference>
<feature type="repeat" description="ANK" evidence="3">
    <location>
        <begin position="188"/>
        <end position="220"/>
    </location>
</feature>
<evidence type="ECO:0000313" key="4">
    <source>
        <dbReference type="EMBL" id="KAH0553706.1"/>
    </source>
</evidence>
<dbReference type="PROSITE" id="PS50088">
    <property type="entry name" value="ANK_REPEAT"/>
    <property type="match status" value="3"/>
</dbReference>
<dbReference type="SMART" id="SM00248">
    <property type="entry name" value="ANK"/>
    <property type="match status" value="7"/>
</dbReference>
<evidence type="ECO:0000256" key="2">
    <source>
        <dbReference type="ARBA" id="ARBA00023043"/>
    </source>
</evidence>
<dbReference type="InterPro" id="IPR002110">
    <property type="entry name" value="Ankyrin_rpt"/>
</dbReference>